<evidence type="ECO:0000313" key="1">
    <source>
        <dbReference type="EMBL" id="KTB35874.1"/>
    </source>
</evidence>
<proteinExistence type="predicted"/>
<dbReference type="eggNOG" id="ENOG502T1H2">
    <property type="taxonomic scope" value="Eukaryota"/>
</dbReference>
<evidence type="ECO:0000313" key="2">
    <source>
        <dbReference type="Proteomes" id="UP000054988"/>
    </source>
</evidence>
<name>A0A0W0FI67_MONRR</name>
<sequence>MGGICSCFGTDRTKGLFSNSSGFVINGGVFNAASSASESPRTTGSNDITLQCSDSEVYARMLPNKKKGYPLWNPGVSDDLPSEYRKTGVSIGDVGTIDEDGGFQYFFNILLPANHPSNGGAQRVPTGFSPLSASRSLDLCTERRSNQYAPGTHIANPESDICKTQLEEFEMSREVKIALRIGKVPPEFGCGFQFDANSSEGAILVLPEGGIREDIQNEDIFYDYAARNAISWYAHINGVLGRRLGGNSLLLVTGVDKATAWGVAAFHQAEKGSVCLTMVPDTRTQSKYWFRSVHYAAALTGPPHNNLGDSGPTEDNDPNRCVFVRGIRVSVRPSVLPVAKKGGSPLDVWEKHLADLAKYRVAYDDAEDKLLKEWASRLGAWSVRRDVPVMSCLASVASPYAASDRVAYRSLAASSLAACHFCPGRCLLPHPPIPPGQLLIT</sequence>
<accession>A0A0W0FI67</accession>
<gene>
    <name evidence="1" type="ORF">WG66_11546</name>
</gene>
<comment type="caution">
    <text evidence="1">The sequence shown here is derived from an EMBL/GenBank/DDBJ whole genome shotgun (WGS) entry which is preliminary data.</text>
</comment>
<dbReference type="Proteomes" id="UP000054988">
    <property type="component" value="Unassembled WGS sequence"/>
</dbReference>
<dbReference type="AlphaFoldDB" id="A0A0W0FI67"/>
<protein>
    <submittedName>
        <fullName evidence="1">Uncharacterized protein</fullName>
    </submittedName>
</protein>
<organism evidence="1 2">
    <name type="scientific">Moniliophthora roreri</name>
    <name type="common">Frosty pod rot fungus</name>
    <name type="synonym">Monilia roreri</name>
    <dbReference type="NCBI Taxonomy" id="221103"/>
    <lineage>
        <taxon>Eukaryota</taxon>
        <taxon>Fungi</taxon>
        <taxon>Dikarya</taxon>
        <taxon>Basidiomycota</taxon>
        <taxon>Agaricomycotina</taxon>
        <taxon>Agaricomycetes</taxon>
        <taxon>Agaricomycetidae</taxon>
        <taxon>Agaricales</taxon>
        <taxon>Marasmiineae</taxon>
        <taxon>Marasmiaceae</taxon>
        <taxon>Moniliophthora</taxon>
    </lineage>
</organism>
<dbReference type="EMBL" id="LATX01001964">
    <property type="protein sequence ID" value="KTB35874.1"/>
    <property type="molecule type" value="Genomic_DNA"/>
</dbReference>
<reference evidence="1 2" key="1">
    <citation type="submission" date="2015-12" db="EMBL/GenBank/DDBJ databases">
        <title>Draft genome sequence of Moniliophthora roreri, the causal agent of frosty pod rot of cacao.</title>
        <authorList>
            <person name="Aime M.C."/>
            <person name="Diaz-Valderrama J.R."/>
            <person name="Kijpornyongpan T."/>
            <person name="Phillips-Mora W."/>
        </authorList>
    </citation>
    <scope>NUCLEOTIDE SEQUENCE [LARGE SCALE GENOMIC DNA]</scope>
    <source>
        <strain evidence="1 2">MCA 2952</strain>
    </source>
</reference>